<gene>
    <name evidence="6" type="ORF">E4K67_24400</name>
</gene>
<comment type="caution">
    <text evidence="6">The sequence shown here is derived from an EMBL/GenBank/DDBJ whole genome shotgun (WGS) entry which is preliminary data.</text>
</comment>
<dbReference type="RefSeq" id="WP_135551518.1">
    <property type="nucleotide sequence ID" value="NZ_SPQQ01000012.1"/>
</dbReference>
<dbReference type="PROSITE" id="PS51379">
    <property type="entry name" value="4FE4S_FER_2"/>
    <property type="match status" value="2"/>
</dbReference>
<dbReference type="Gene3D" id="3.30.70.20">
    <property type="match status" value="1"/>
</dbReference>
<keyword evidence="1" id="KW-0479">Metal-binding</keyword>
<keyword evidence="4" id="KW-0472">Membrane</keyword>
<evidence type="ECO:0000256" key="3">
    <source>
        <dbReference type="ARBA" id="ARBA00023014"/>
    </source>
</evidence>
<dbReference type="SUPFAM" id="SSF54862">
    <property type="entry name" value="4Fe-4S ferredoxins"/>
    <property type="match status" value="1"/>
</dbReference>
<dbReference type="InterPro" id="IPR047964">
    <property type="entry name" value="EFR1-like"/>
</dbReference>
<feature type="transmembrane region" description="Helical" evidence="4">
    <location>
        <begin position="109"/>
        <end position="128"/>
    </location>
</feature>
<feature type="domain" description="4Fe-4S ferredoxin-type" evidence="5">
    <location>
        <begin position="233"/>
        <end position="261"/>
    </location>
</feature>
<feature type="transmembrane region" description="Helical" evidence="4">
    <location>
        <begin position="176"/>
        <end position="195"/>
    </location>
</feature>
<protein>
    <submittedName>
        <fullName evidence="6">4Fe-4S dicluster domain-containing protein</fullName>
    </submittedName>
</protein>
<accession>A0A4Z0QZI6</accession>
<dbReference type="InterPro" id="IPR017900">
    <property type="entry name" value="4Fe4S_Fe_S_CS"/>
</dbReference>
<dbReference type="PROSITE" id="PS00198">
    <property type="entry name" value="4FE4S_FER_1"/>
    <property type="match status" value="2"/>
</dbReference>
<feature type="transmembrane region" description="Helical" evidence="4">
    <location>
        <begin position="262"/>
        <end position="280"/>
    </location>
</feature>
<dbReference type="EMBL" id="SPQQ01000012">
    <property type="protein sequence ID" value="TGE35669.1"/>
    <property type="molecule type" value="Genomic_DNA"/>
</dbReference>
<name>A0A4Z0QZI6_9FIRM</name>
<dbReference type="NCBIfam" id="NF038196">
    <property type="entry name" value="ferrodoxin_EFR1"/>
    <property type="match status" value="1"/>
</dbReference>
<proteinExistence type="predicted"/>
<feature type="transmembrane region" description="Helical" evidence="4">
    <location>
        <begin position="301"/>
        <end position="319"/>
    </location>
</feature>
<dbReference type="InterPro" id="IPR029039">
    <property type="entry name" value="Flavoprotein-like_sf"/>
</dbReference>
<dbReference type="InterPro" id="IPR017896">
    <property type="entry name" value="4Fe4S_Fe-S-bd"/>
</dbReference>
<dbReference type="GO" id="GO:0046872">
    <property type="term" value="F:metal ion binding"/>
    <property type="evidence" value="ECO:0007669"/>
    <property type="project" value="UniProtKB-KW"/>
</dbReference>
<dbReference type="GO" id="GO:0051536">
    <property type="term" value="F:iron-sulfur cluster binding"/>
    <property type="evidence" value="ECO:0007669"/>
    <property type="project" value="UniProtKB-KW"/>
</dbReference>
<evidence type="ECO:0000256" key="4">
    <source>
        <dbReference type="SAM" id="Phobius"/>
    </source>
</evidence>
<evidence type="ECO:0000313" key="7">
    <source>
        <dbReference type="Proteomes" id="UP000298460"/>
    </source>
</evidence>
<evidence type="ECO:0000313" key="6">
    <source>
        <dbReference type="EMBL" id="TGE35669.1"/>
    </source>
</evidence>
<organism evidence="6 7">
    <name type="scientific">Desulfosporosinus fructosivorans</name>
    <dbReference type="NCBI Taxonomy" id="2018669"/>
    <lineage>
        <taxon>Bacteria</taxon>
        <taxon>Bacillati</taxon>
        <taxon>Bacillota</taxon>
        <taxon>Clostridia</taxon>
        <taxon>Eubacteriales</taxon>
        <taxon>Desulfitobacteriaceae</taxon>
        <taxon>Desulfosporosinus</taxon>
    </lineage>
</organism>
<sequence length="357" mass="40709">MQYSSMVIYFMSGTGNSYRVATWMAEIADQKGITSKLYQISNYCEKSDLEEEKDLLGVVFPTHGFTAPWQVIRYTLHLPPGRGKHAFVVATRAGTRIASIPFPGMEGTASYLIALLLIMKGYIVRGVMGVDMPSNWMSLHWGLNLANSKFIIARAKVKADSFMASIIEGKRMFRGILSLLLGLFLSWISLGYLIIGRFFFSKLFFASASCTGCGLCAESCPLKAIRMTGRNKPRPYWTFSCESCMRCMGYCPNKAVESSHSFAIVLYFVATIPVSLYVLNRLNEIIIIEHYSFFFKIMFDYIYTLSSFFAAYLIFSWLMRIPLLNKLCTYTTFTHLYRRYHEPDTALKDIMMESKKD</sequence>
<dbReference type="AlphaFoldDB" id="A0A4Z0QZI6"/>
<keyword evidence="7" id="KW-1185">Reference proteome</keyword>
<keyword evidence="2" id="KW-0408">Iron</keyword>
<keyword evidence="3" id="KW-0411">Iron-sulfur</keyword>
<evidence type="ECO:0000256" key="1">
    <source>
        <dbReference type="ARBA" id="ARBA00022723"/>
    </source>
</evidence>
<feature type="domain" description="4Fe-4S ferredoxin-type" evidence="5">
    <location>
        <begin position="201"/>
        <end position="230"/>
    </location>
</feature>
<evidence type="ECO:0000256" key="2">
    <source>
        <dbReference type="ARBA" id="ARBA00023004"/>
    </source>
</evidence>
<dbReference type="Gene3D" id="3.40.50.360">
    <property type="match status" value="1"/>
</dbReference>
<reference evidence="6 7" key="1">
    <citation type="submission" date="2019-03" db="EMBL/GenBank/DDBJ databases">
        <title>Draft Genome Sequence of Desulfosporosinus fructosivorans Strain 63.6F, Isolated from Marine Sediment in the Baltic Sea.</title>
        <authorList>
            <person name="Hausmann B."/>
            <person name="Vandieken V."/>
            <person name="Pjevac P."/>
            <person name="Schreck K."/>
            <person name="Herbold C.W."/>
            <person name="Loy A."/>
        </authorList>
    </citation>
    <scope>NUCLEOTIDE SEQUENCE [LARGE SCALE GENOMIC DNA]</scope>
    <source>
        <strain evidence="6 7">63.6F</strain>
    </source>
</reference>
<dbReference type="Pfam" id="PF13237">
    <property type="entry name" value="Fer4_10"/>
    <property type="match status" value="1"/>
</dbReference>
<dbReference type="SUPFAM" id="SSF52218">
    <property type="entry name" value="Flavoproteins"/>
    <property type="match status" value="1"/>
</dbReference>
<dbReference type="Proteomes" id="UP000298460">
    <property type="component" value="Unassembled WGS sequence"/>
</dbReference>
<dbReference type="OrthoDB" id="9813995at2"/>
<keyword evidence="4" id="KW-1133">Transmembrane helix</keyword>
<keyword evidence="4" id="KW-0812">Transmembrane</keyword>
<evidence type="ECO:0000259" key="5">
    <source>
        <dbReference type="PROSITE" id="PS51379"/>
    </source>
</evidence>